<feature type="compositionally biased region" description="Low complexity" evidence="1">
    <location>
        <begin position="18"/>
        <end position="45"/>
    </location>
</feature>
<proteinExistence type="predicted"/>
<reference evidence="3" key="1">
    <citation type="submission" date="2016-04" db="EMBL/GenBank/DDBJ databases">
        <authorList>
            <person name="Nguyen H.D."/>
            <person name="Kesanakurti P."/>
            <person name="Cullis J."/>
            <person name="Levesque C.A."/>
            <person name="Hambleton S."/>
        </authorList>
    </citation>
    <scope>NUCLEOTIDE SEQUENCE</scope>
    <source>
        <strain evidence="3">DAOMC 238032</strain>
    </source>
</reference>
<dbReference type="InterPro" id="IPR011989">
    <property type="entry name" value="ARM-like"/>
</dbReference>
<dbReference type="Proteomes" id="UP000077671">
    <property type="component" value="Unassembled WGS sequence"/>
</dbReference>
<comment type="caution">
    <text evidence="3">The sequence shown here is derived from an EMBL/GenBank/DDBJ whole genome shotgun (WGS) entry which is preliminary data.</text>
</comment>
<feature type="compositionally biased region" description="Low complexity" evidence="1">
    <location>
        <begin position="1004"/>
        <end position="1014"/>
    </location>
</feature>
<dbReference type="InterPro" id="IPR052616">
    <property type="entry name" value="SYO1-like"/>
</dbReference>
<dbReference type="PANTHER" id="PTHR13347">
    <property type="entry name" value="HEAT REPEAT-CONTAINING PROTEIN 3"/>
    <property type="match status" value="1"/>
</dbReference>
<feature type="compositionally biased region" description="Low complexity" evidence="1">
    <location>
        <begin position="1021"/>
        <end position="1038"/>
    </location>
</feature>
<reference evidence="3" key="2">
    <citation type="journal article" date="2019" name="IMA Fungus">
        <title>Genome sequencing and comparison of five Tilletia species to identify candidate genes for the detection of regulated species infecting wheat.</title>
        <authorList>
            <person name="Nguyen H.D.T."/>
            <person name="Sultana T."/>
            <person name="Kesanakurti P."/>
            <person name="Hambleton S."/>
        </authorList>
    </citation>
    <scope>NUCLEOTIDE SEQUENCE</scope>
    <source>
        <strain evidence="3">DAOMC 238032</strain>
    </source>
</reference>
<feature type="compositionally biased region" description="Basic and acidic residues" evidence="1">
    <location>
        <begin position="624"/>
        <end position="641"/>
    </location>
</feature>
<feature type="region of interest" description="Disordered" evidence="1">
    <location>
        <begin position="479"/>
        <end position="501"/>
    </location>
</feature>
<dbReference type="AlphaFoldDB" id="A0A177UJH7"/>
<protein>
    <recommendedName>
        <fullName evidence="2">SYO1-like TPR repeats domain-containing protein</fullName>
    </recommendedName>
</protein>
<gene>
    <name evidence="3" type="ORF">A4X03_0g1737</name>
</gene>
<evidence type="ECO:0000256" key="1">
    <source>
        <dbReference type="SAM" id="MobiDB-lite"/>
    </source>
</evidence>
<evidence type="ECO:0000313" key="3">
    <source>
        <dbReference type="EMBL" id="KAE8263367.1"/>
    </source>
</evidence>
<dbReference type="Pfam" id="PF25567">
    <property type="entry name" value="TPR_SYO1"/>
    <property type="match status" value="1"/>
</dbReference>
<sequence length="1125" mass="116511">MPKSRFRISKTARNDPLARPAPAPASSGSGNKAGGRSSSGAGPRSAEAEDSPAFAVSLLNKLSLPSTAAPALLPLTEAVWTLSALGSHIASKPIRTALLHPDQRLGQRILHALDPATYAHISAEEDAEDRLALLTQASGVLRNLCIDAPWGVRDNLGKQGLVSRCIAVLQLVVYGHEEQQSQTAVEGNGDAASAAALNKPVEEMNRKEKRHAAKAAAAGAGTVSGTAEASTKPASAHESASNPANSIITPAFLAASPHTMPLLDNIITLLWCLAESSSESLLSQLDGVHLHFGVLDEDRSRAQMTSIVLADVLLGSLQVGVEQSQASPPTTPTVKPSTTAGLLQLLASSSSGSAKPKINHAPGLRQLAVTSANALCALTDECPGFIRTLLGVQVDPIPTVTSSFPLKDATFLAKSISSRRFGDVLSTGVRTLQASLSSSTSISHQEHTALTLGVLCAAISRNVVHCASRSDELFAKRKGKGAAASSSKKNSSQSALVKVPGDAPEVEHAKDVLRLLLKEEQERNVAVLLGYVELEANASVSEGQAQSTGWLTLAQLATGTTSTGGSNAMATDAASSKDGAGLALEARRAQDRVQALQLALETLAELSSAASAVAVAEDAAEQKRAAEHAATIDEEGDHTMGEDGGEVEMEILDRDDEEAEESEGGGDEDEGMKTDEGVGKAVQTGKNGHAPGGAPAVVPFVFALVSEHKLPARLLSIARAILVAQTSAVFPSATPGSGAASDPALASTVRAVVSRSLSASANALLSVASEAPPTPSESEYLEPLNWENALGSYSKATKERFLAWADPSVLPNGTRLEKNGYEALAHLWTETWQLATGLAEVPAVVGKPLLPSAAESNGNSAAQSSGSAGAQATGAIDAKEGDEGPDGRVCLEACLSILWAVARSFEPVLGLPRPTQPALFVQGDPSPFRAGPGTTVVPALQAAYLSAQSDSMRVRCLGTLGCVGRLGLLNGDGADKEELIQRNRAVGETLVAVLEASPAEGVNPAAVASSSASSGKKKAGKGQASNANAAAGTTSSHAANLPVTSPECMVAALNAIIDLYADERADWDVPVFRKSDFLQRLRKLVSRVRAGTRAIDKRTDPSLRARADETAQNYRAFVEFRETVR</sequence>
<feature type="region of interest" description="Disordered" evidence="1">
    <location>
        <begin position="203"/>
        <end position="242"/>
    </location>
</feature>
<evidence type="ECO:0000313" key="4">
    <source>
        <dbReference type="Proteomes" id="UP000077671"/>
    </source>
</evidence>
<dbReference type="InterPro" id="IPR057990">
    <property type="entry name" value="TPR_SYO1"/>
</dbReference>
<feature type="region of interest" description="Disordered" evidence="1">
    <location>
        <begin position="1"/>
        <end position="48"/>
    </location>
</feature>
<feature type="compositionally biased region" description="Low complexity" evidence="1">
    <location>
        <begin position="854"/>
        <end position="875"/>
    </location>
</feature>
<feature type="compositionally biased region" description="Basic residues" evidence="1">
    <location>
        <begin position="1"/>
        <end position="10"/>
    </location>
</feature>
<dbReference type="GO" id="GO:0006606">
    <property type="term" value="P:protein import into nucleus"/>
    <property type="evidence" value="ECO:0007669"/>
    <property type="project" value="TreeGrafter"/>
</dbReference>
<feature type="domain" description="SYO1-like TPR repeats" evidence="2">
    <location>
        <begin position="1044"/>
        <end position="1123"/>
    </location>
</feature>
<feature type="compositionally biased region" description="Low complexity" evidence="1">
    <location>
        <begin position="481"/>
        <end position="495"/>
    </location>
</feature>
<evidence type="ECO:0000259" key="2">
    <source>
        <dbReference type="Pfam" id="PF25567"/>
    </source>
</evidence>
<dbReference type="PANTHER" id="PTHR13347:SF1">
    <property type="entry name" value="HEAT REPEAT-CONTAINING PROTEIN 3"/>
    <property type="match status" value="1"/>
</dbReference>
<dbReference type="Gene3D" id="1.25.10.10">
    <property type="entry name" value="Leucine-rich Repeat Variant"/>
    <property type="match status" value="1"/>
</dbReference>
<dbReference type="GO" id="GO:0051082">
    <property type="term" value="F:unfolded protein binding"/>
    <property type="evidence" value="ECO:0007669"/>
    <property type="project" value="TreeGrafter"/>
</dbReference>
<feature type="region of interest" description="Disordered" evidence="1">
    <location>
        <begin position="624"/>
        <end position="690"/>
    </location>
</feature>
<feature type="region of interest" description="Disordered" evidence="1">
    <location>
        <begin position="1004"/>
        <end position="1038"/>
    </location>
</feature>
<feature type="region of interest" description="Disordered" evidence="1">
    <location>
        <begin position="854"/>
        <end position="882"/>
    </location>
</feature>
<name>A0A177UJH7_9BASI</name>
<accession>A0A177UJH7</accession>
<feature type="compositionally biased region" description="Low complexity" evidence="1">
    <location>
        <begin position="214"/>
        <end position="231"/>
    </location>
</feature>
<dbReference type="GO" id="GO:0042273">
    <property type="term" value="P:ribosomal large subunit biogenesis"/>
    <property type="evidence" value="ECO:0007669"/>
    <property type="project" value="TreeGrafter"/>
</dbReference>
<organism evidence="3 4">
    <name type="scientific">Tilletia caries</name>
    <name type="common">wheat bunt fungus</name>
    <dbReference type="NCBI Taxonomy" id="13290"/>
    <lineage>
        <taxon>Eukaryota</taxon>
        <taxon>Fungi</taxon>
        <taxon>Dikarya</taxon>
        <taxon>Basidiomycota</taxon>
        <taxon>Ustilaginomycotina</taxon>
        <taxon>Exobasidiomycetes</taxon>
        <taxon>Tilletiales</taxon>
        <taxon>Tilletiaceae</taxon>
        <taxon>Tilletia</taxon>
    </lineage>
</organism>
<dbReference type="EMBL" id="LWDD02000149">
    <property type="protein sequence ID" value="KAE8263367.1"/>
    <property type="molecule type" value="Genomic_DNA"/>
</dbReference>
<feature type="compositionally biased region" description="Acidic residues" evidence="1">
    <location>
        <begin position="643"/>
        <end position="670"/>
    </location>
</feature>